<name>A0ABP6CN94_9ACTN</name>
<comment type="caution">
    <text evidence="1">The sequence shown here is derived from an EMBL/GenBank/DDBJ whole genome shotgun (WGS) entry which is preliminary data.</text>
</comment>
<dbReference type="Proteomes" id="UP001501509">
    <property type="component" value="Unassembled WGS sequence"/>
</dbReference>
<protein>
    <recommendedName>
        <fullName evidence="3">Transposase</fullName>
    </recommendedName>
</protein>
<gene>
    <name evidence="1" type="ORF">GCM10010411_66500</name>
</gene>
<reference evidence="2" key="1">
    <citation type="journal article" date="2019" name="Int. J. Syst. Evol. Microbiol.">
        <title>The Global Catalogue of Microorganisms (GCM) 10K type strain sequencing project: providing services to taxonomists for standard genome sequencing and annotation.</title>
        <authorList>
            <consortium name="The Broad Institute Genomics Platform"/>
            <consortium name="The Broad Institute Genome Sequencing Center for Infectious Disease"/>
            <person name="Wu L."/>
            <person name="Ma J."/>
        </authorList>
    </citation>
    <scope>NUCLEOTIDE SEQUENCE [LARGE SCALE GENOMIC DNA]</scope>
    <source>
        <strain evidence="2">JCM 6833</strain>
    </source>
</reference>
<evidence type="ECO:0000313" key="1">
    <source>
        <dbReference type="EMBL" id="GAA2621313.1"/>
    </source>
</evidence>
<organism evidence="1 2">
    <name type="scientific">Actinomadura fulvescens</name>
    <dbReference type="NCBI Taxonomy" id="46160"/>
    <lineage>
        <taxon>Bacteria</taxon>
        <taxon>Bacillati</taxon>
        <taxon>Actinomycetota</taxon>
        <taxon>Actinomycetes</taxon>
        <taxon>Streptosporangiales</taxon>
        <taxon>Thermomonosporaceae</taxon>
        <taxon>Actinomadura</taxon>
    </lineage>
</organism>
<sequence>MPCRRGRDGGELLAWQDEVNTVPKKVHATIEHAFARLKWWNILRNGCRERDGVYHATRRYRTHAQPGDDQLSGRTLGGGAPGQHFMAASRLNVDGRGRKRNVDIRRLCPHACLHRGTASRLLV</sequence>
<keyword evidence="2" id="KW-1185">Reference proteome</keyword>
<dbReference type="EMBL" id="BAAATD010000010">
    <property type="protein sequence ID" value="GAA2621313.1"/>
    <property type="molecule type" value="Genomic_DNA"/>
</dbReference>
<evidence type="ECO:0000313" key="2">
    <source>
        <dbReference type="Proteomes" id="UP001501509"/>
    </source>
</evidence>
<proteinExistence type="predicted"/>
<accession>A0ABP6CN94</accession>
<evidence type="ECO:0008006" key="3">
    <source>
        <dbReference type="Google" id="ProtNLM"/>
    </source>
</evidence>